<dbReference type="GO" id="GO:0016491">
    <property type="term" value="F:oxidoreductase activity"/>
    <property type="evidence" value="ECO:0007669"/>
    <property type="project" value="UniProtKB-KW"/>
</dbReference>
<feature type="domain" description="Alcohol dehydrogenase-like N-terminal" evidence="3">
    <location>
        <begin position="31"/>
        <end position="145"/>
    </location>
</feature>
<dbReference type="EMBL" id="MTYH01000037">
    <property type="protein sequence ID" value="PNP43658.1"/>
    <property type="molecule type" value="Genomic_DNA"/>
</dbReference>
<dbReference type="SUPFAM" id="SSF50129">
    <property type="entry name" value="GroES-like"/>
    <property type="match status" value="1"/>
</dbReference>
<dbReference type="InterPro" id="IPR011032">
    <property type="entry name" value="GroES-like_sf"/>
</dbReference>
<proteinExistence type="predicted"/>
<evidence type="ECO:0000259" key="2">
    <source>
        <dbReference type="Pfam" id="PF00107"/>
    </source>
</evidence>
<evidence type="ECO:0000256" key="1">
    <source>
        <dbReference type="ARBA" id="ARBA00023002"/>
    </source>
</evidence>
<dbReference type="PANTHER" id="PTHR43401:SF2">
    <property type="entry name" value="L-THREONINE 3-DEHYDROGENASE"/>
    <property type="match status" value="1"/>
</dbReference>
<gene>
    <name evidence="4" type="ORF">TGAMA5MH_04630</name>
</gene>
<dbReference type="Pfam" id="PF00107">
    <property type="entry name" value="ADH_zinc_N"/>
    <property type="match status" value="1"/>
</dbReference>
<dbReference type="OrthoDB" id="5407715at2759"/>
<dbReference type="Proteomes" id="UP000236546">
    <property type="component" value="Unassembled WGS sequence"/>
</dbReference>
<evidence type="ECO:0000259" key="3">
    <source>
        <dbReference type="Pfam" id="PF08240"/>
    </source>
</evidence>
<accession>A0A2K0TDQ1</accession>
<organism evidence="4 5">
    <name type="scientific">Trichoderma gamsii</name>
    <dbReference type="NCBI Taxonomy" id="398673"/>
    <lineage>
        <taxon>Eukaryota</taxon>
        <taxon>Fungi</taxon>
        <taxon>Dikarya</taxon>
        <taxon>Ascomycota</taxon>
        <taxon>Pezizomycotina</taxon>
        <taxon>Sordariomycetes</taxon>
        <taxon>Hypocreomycetidae</taxon>
        <taxon>Hypocreales</taxon>
        <taxon>Hypocreaceae</taxon>
        <taxon>Trichoderma</taxon>
    </lineage>
</organism>
<evidence type="ECO:0008006" key="6">
    <source>
        <dbReference type="Google" id="ProtNLM"/>
    </source>
</evidence>
<dbReference type="InterPro" id="IPR013154">
    <property type="entry name" value="ADH-like_N"/>
</dbReference>
<dbReference type="InterPro" id="IPR013149">
    <property type="entry name" value="ADH-like_C"/>
</dbReference>
<evidence type="ECO:0000313" key="5">
    <source>
        <dbReference type="Proteomes" id="UP000236546"/>
    </source>
</evidence>
<name>A0A2K0TDQ1_9HYPO</name>
<dbReference type="InterPro" id="IPR036291">
    <property type="entry name" value="NAD(P)-bd_dom_sf"/>
</dbReference>
<feature type="domain" description="Alcohol dehydrogenase-like C-terminal" evidence="2">
    <location>
        <begin position="200"/>
        <end position="326"/>
    </location>
</feature>
<dbReference type="InterPro" id="IPR050129">
    <property type="entry name" value="Zn_alcohol_dh"/>
</dbReference>
<sequence length="369" mass="39090">MANLPISMKALILKSPGNGAIENTPVPQALPGSVIVQVLHVLVYQITPDVFHGTTPNPNMTLPYPLVFGSPAIGRVAAIGPDTTAFKPGQLVLVDSNLRARDDPNVSAVWGAFDGFDETTKRFVKETWRDGAWAEYVRAPLESTWALNEDKLVGKLGLKTEDLLHLGLLPVLYSGLCKIDVKAGETVLIAPATGVFSGGAVAVARAMGAAVIAGGRSEESLNTLKARFPGIQTIKLTGEPSDVAAIQSFGKIDAFVDVGPSASTSATYLNTAMLSVRKGGRICLLGARGDAALPIPYLAMMFNDITIRGSCMFEADHVRGLIKMVEAGVLRLDAEGGFEVLASYPFEKYAEALERGREISAGKIVVVNI</sequence>
<dbReference type="SUPFAM" id="SSF51735">
    <property type="entry name" value="NAD(P)-binding Rossmann-fold domains"/>
    <property type="match status" value="1"/>
</dbReference>
<dbReference type="PANTHER" id="PTHR43401">
    <property type="entry name" value="L-THREONINE 3-DEHYDROGENASE"/>
    <property type="match status" value="1"/>
</dbReference>
<dbReference type="Gene3D" id="3.40.50.720">
    <property type="entry name" value="NAD(P)-binding Rossmann-like Domain"/>
    <property type="match status" value="1"/>
</dbReference>
<keyword evidence="1" id="KW-0560">Oxidoreductase</keyword>
<dbReference type="Pfam" id="PF08240">
    <property type="entry name" value="ADH_N"/>
    <property type="match status" value="1"/>
</dbReference>
<reference evidence="4 5" key="1">
    <citation type="submission" date="2017-02" db="EMBL/GenBank/DDBJ databases">
        <title>Genomes of Trichoderma spp. with biocontrol activity.</title>
        <authorList>
            <person name="Gardiner D."/>
            <person name="Kazan K."/>
            <person name="Vos C."/>
            <person name="Harvey P."/>
        </authorList>
    </citation>
    <scope>NUCLEOTIDE SEQUENCE [LARGE SCALE GENOMIC DNA]</scope>
    <source>
        <strain evidence="4 5">A5MH</strain>
    </source>
</reference>
<protein>
    <recommendedName>
        <fullName evidence="6">Alcohol dehydrogenase-like C-terminal domain-containing protein</fullName>
    </recommendedName>
</protein>
<dbReference type="CDD" id="cd05188">
    <property type="entry name" value="MDR"/>
    <property type="match status" value="1"/>
</dbReference>
<dbReference type="AlphaFoldDB" id="A0A2K0TDQ1"/>
<evidence type="ECO:0000313" key="4">
    <source>
        <dbReference type="EMBL" id="PNP43658.1"/>
    </source>
</evidence>
<dbReference type="Gene3D" id="3.90.180.10">
    <property type="entry name" value="Medium-chain alcohol dehydrogenases, catalytic domain"/>
    <property type="match status" value="1"/>
</dbReference>
<comment type="caution">
    <text evidence="4">The sequence shown here is derived from an EMBL/GenBank/DDBJ whole genome shotgun (WGS) entry which is preliminary data.</text>
</comment>